<dbReference type="InterPro" id="IPR037066">
    <property type="entry name" value="Plug_dom_sf"/>
</dbReference>
<dbReference type="InterPro" id="IPR011662">
    <property type="entry name" value="Secretin/TonB_short_N"/>
</dbReference>
<dbReference type="GO" id="GO:0009279">
    <property type="term" value="C:cell outer membrane"/>
    <property type="evidence" value="ECO:0007669"/>
    <property type="project" value="UniProtKB-SubCell"/>
</dbReference>
<evidence type="ECO:0000256" key="1">
    <source>
        <dbReference type="ARBA" id="ARBA00004571"/>
    </source>
</evidence>
<keyword evidence="3 14" id="KW-0813">Transport</keyword>
<keyword evidence="20" id="KW-1185">Reference proteome</keyword>
<dbReference type="Pfam" id="PF07660">
    <property type="entry name" value="STN"/>
    <property type="match status" value="1"/>
</dbReference>
<comment type="similarity">
    <text evidence="2 14 16">Belongs to the TonB-dependent receptor family.</text>
</comment>
<comment type="caution">
    <text evidence="19">The sequence shown here is derived from an EMBL/GenBank/DDBJ whole genome shotgun (WGS) entry which is preliminary data.</text>
</comment>
<dbReference type="Gene3D" id="2.40.170.20">
    <property type="entry name" value="TonB-dependent receptor, beta-barrel domain"/>
    <property type="match status" value="1"/>
</dbReference>
<dbReference type="SMART" id="SM00965">
    <property type="entry name" value="STN"/>
    <property type="match status" value="1"/>
</dbReference>
<dbReference type="Gene3D" id="3.55.50.30">
    <property type="match status" value="1"/>
</dbReference>
<dbReference type="PANTHER" id="PTHR32552">
    <property type="entry name" value="FERRICHROME IRON RECEPTOR-RELATED"/>
    <property type="match status" value="1"/>
</dbReference>
<keyword evidence="13 14" id="KW-0998">Cell outer membrane</keyword>
<dbReference type="InterPro" id="IPR010105">
    <property type="entry name" value="TonB_sidphr_rcpt"/>
</dbReference>
<dbReference type="AlphaFoldDB" id="A0A0B3BTX1"/>
<evidence type="ECO:0000256" key="16">
    <source>
        <dbReference type="RuleBase" id="RU003357"/>
    </source>
</evidence>
<dbReference type="Pfam" id="PF07715">
    <property type="entry name" value="Plug"/>
    <property type="match status" value="1"/>
</dbReference>
<dbReference type="GO" id="GO:0015891">
    <property type="term" value="P:siderophore transport"/>
    <property type="evidence" value="ECO:0007669"/>
    <property type="project" value="InterPro"/>
</dbReference>
<keyword evidence="8" id="KW-0408">Iron</keyword>
<evidence type="ECO:0000256" key="11">
    <source>
        <dbReference type="ARBA" id="ARBA00023136"/>
    </source>
</evidence>
<organism evidence="19 20">
    <name type="scientific">Pseudomonas flexibilis</name>
    <dbReference type="NCBI Taxonomy" id="706570"/>
    <lineage>
        <taxon>Bacteria</taxon>
        <taxon>Pseudomonadati</taxon>
        <taxon>Pseudomonadota</taxon>
        <taxon>Gammaproteobacteria</taxon>
        <taxon>Pseudomonadales</taxon>
        <taxon>Pseudomonadaceae</taxon>
        <taxon>Pseudomonas</taxon>
    </lineage>
</organism>
<dbReference type="InterPro" id="IPR012910">
    <property type="entry name" value="Plug_dom"/>
</dbReference>
<dbReference type="InterPro" id="IPR010917">
    <property type="entry name" value="TonB_rcpt_CS"/>
</dbReference>
<comment type="subcellular location">
    <subcellularLocation>
        <location evidence="1 14">Cell outer membrane</location>
        <topology evidence="1 14">Multi-pass membrane protein</topology>
    </subcellularLocation>
</comment>
<evidence type="ECO:0000256" key="10">
    <source>
        <dbReference type="ARBA" id="ARBA00023077"/>
    </source>
</evidence>
<keyword evidence="10 16" id="KW-0798">TonB box</keyword>
<evidence type="ECO:0000313" key="19">
    <source>
        <dbReference type="EMBL" id="KHO64109.1"/>
    </source>
</evidence>
<evidence type="ECO:0000256" key="4">
    <source>
        <dbReference type="ARBA" id="ARBA00022452"/>
    </source>
</evidence>
<protein>
    <submittedName>
        <fullName evidence="19">Ferrioxamine B receptor</fullName>
    </submittedName>
</protein>
<feature type="domain" description="Secretin/TonB short N-terminal" evidence="18">
    <location>
        <begin position="73"/>
        <end position="124"/>
    </location>
</feature>
<dbReference type="PANTHER" id="PTHR32552:SF68">
    <property type="entry name" value="FERRICHROME OUTER MEMBRANE TRANSPORTER_PHAGE RECEPTOR"/>
    <property type="match status" value="1"/>
</dbReference>
<accession>A0A0B3BTX1</accession>
<evidence type="ECO:0000256" key="6">
    <source>
        <dbReference type="ARBA" id="ARBA00022692"/>
    </source>
</evidence>
<evidence type="ECO:0000256" key="2">
    <source>
        <dbReference type="ARBA" id="ARBA00009810"/>
    </source>
</evidence>
<dbReference type="GO" id="GO:0015344">
    <property type="term" value="F:siderophore uptake transmembrane transporter activity"/>
    <property type="evidence" value="ECO:0007669"/>
    <property type="project" value="TreeGrafter"/>
</dbReference>
<evidence type="ECO:0000256" key="14">
    <source>
        <dbReference type="PROSITE-ProRule" id="PRU01360"/>
    </source>
</evidence>
<evidence type="ECO:0000256" key="7">
    <source>
        <dbReference type="ARBA" id="ARBA00022729"/>
    </source>
</evidence>
<keyword evidence="11 14" id="KW-0472">Membrane</keyword>
<feature type="signal peptide" evidence="17">
    <location>
        <begin position="1"/>
        <end position="40"/>
    </location>
</feature>
<evidence type="ECO:0000256" key="12">
    <source>
        <dbReference type="ARBA" id="ARBA00023170"/>
    </source>
</evidence>
<dbReference type="CDD" id="cd01347">
    <property type="entry name" value="ligand_gated_channel"/>
    <property type="match status" value="1"/>
</dbReference>
<name>A0A0B3BTX1_9PSED</name>
<keyword evidence="5" id="KW-0410">Iron transport</keyword>
<dbReference type="InterPro" id="IPR000531">
    <property type="entry name" value="Beta-barrel_TonB"/>
</dbReference>
<evidence type="ECO:0000256" key="13">
    <source>
        <dbReference type="ARBA" id="ARBA00023237"/>
    </source>
</evidence>
<dbReference type="Proteomes" id="UP000030980">
    <property type="component" value="Unassembled WGS sequence"/>
</dbReference>
<evidence type="ECO:0000256" key="9">
    <source>
        <dbReference type="ARBA" id="ARBA00023065"/>
    </source>
</evidence>
<evidence type="ECO:0000256" key="15">
    <source>
        <dbReference type="PROSITE-ProRule" id="PRU10144"/>
    </source>
</evidence>
<keyword evidence="12 19" id="KW-0675">Receptor</keyword>
<evidence type="ECO:0000256" key="3">
    <source>
        <dbReference type="ARBA" id="ARBA00022448"/>
    </source>
</evidence>
<dbReference type="OrthoDB" id="127311at2"/>
<dbReference type="SUPFAM" id="SSF56935">
    <property type="entry name" value="Porins"/>
    <property type="match status" value="1"/>
</dbReference>
<feature type="chain" id="PRO_5002081069" evidence="17">
    <location>
        <begin position="41"/>
        <end position="829"/>
    </location>
</feature>
<evidence type="ECO:0000313" key="20">
    <source>
        <dbReference type="Proteomes" id="UP000030980"/>
    </source>
</evidence>
<reference evidence="19 20" key="1">
    <citation type="submission" date="2014-11" db="EMBL/GenBank/DDBJ databases">
        <title>Genome sequence of Pseudomonas tuomuerensis JCM 14085.</title>
        <authorList>
            <person name="Shin S.-K."/>
            <person name="Yi H."/>
        </authorList>
    </citation>
    <scope>NUCLEOTIDE SEQUENCE [LARGE SCALE GENOMIC DNA]</scope>
    <source>
        <strain evidence="19 20">JCM 14085</strain>
    </source>
</reference>
<proteinExistence type="inferred from homology"/>
<dbReference type="Gene3D" id="2.170.130.10">
    <property type="entry name" value="TonB-dependent receptor, plug domain"/>
    <property type="match status" value="1"/>
</dbReference>
<evidence type="ECO:0000256" key="8">
    <source>
        <dbReference type="ARBA" id="ARBA00023004"/>
    </source>
</evidence>
<evidence type="ECO:0000256" key="5">
    <source>
        <dbReference type="ARBA" id="ARBA00022496"/>
    </source>
</evidence>
<keyword evidence="6 14" id="KW-0812">Transmembrane</keyword>
<dbReference type="PROSITE" id="PS52016">
    <property type="entry name" value="TONB_DEPENDENT_REC_3"/>
    <property type="match status" value="1"/>
</dbReference>
<keyword evidence="9" id="KW-0406">Ion transport</keyword>
<keyword evidence="7 17" id="KW-0732">Signal</keyword>
<dbReference type="PROSITE" id="PS01156">
    <property type="entry name" value="TONB_DEPENDENT_REC_2"/>
    <property type="match status" value="1"/>
</dbReference>
<dbReference type="Pfam" id="PF00593">
    <property type="entry name" value="TonB_dep_Rec_b-barrel"/>
    <property type="match status" value="1"/>
</dbReference>
<dbReference type="STRING" id="706570.PT85_12685"/>
<evidence type="ECO:0000259" key="18">
    <source>
        <dbReference type="SMART" id="SM00965"/>
    </source>
</evidence>
<dbReference type="FunFam" id="2.170.130.10:FF:000001">
    <property type="entry name" value="Catecholate siderophore TonB-dependent receptor"/>
    <property type="match status" value="1"/>
</dbReference>
<keyword evidence="4 14" id="KW-1134">Transmembrane beta strand</keyword>
<dbReference type="RefSeq" id="WP_027589929.1">
    <property type="nucleotide sequence ID" value="NZ_FMUP01000003.1"/>
</dbReference>
<dbReference type="InterPro" id="IPR039426">
    <property type="entry name" value="TonB-dep_rcpt-like"/>
</dbReference>
<dbReference type="EMBL" id="JTAK01000005">
    <property type="protein sequence ID" value="KHO64109.1"/>
    <property type="molecule type" value="Genomic_DNA"/>
</dbReference>
<dbReference type="InterPro" id="IPR036942">
    <property type="entry name" value="Beta-barrel_TonB_sf"/>
</dbReference>
<dbReference type="NCBIfam" id="TIGR01783">
    <property type="entry name" value="TonB-siderophor"/>
    <property type="match status" value="1"/>
</dbReference>
<sequence length="829" mass="90586">MHRTGSLAVFVYSPLSRAIQAAALAAPLLLLPGWTAMAQAAEPGSQQQAPRSYSIPAGPLSTALSRFASEAGILLAANAGLTAGKRSPGLNGAYTAEQGLAVLLEGSGLQARGDGQGGFTLLAQAAQGALELQATQVFALGNALGSMAGYQATHSSVATKTSMPLLETSQSVSVVTRAQMDDQGARSVAQAVRYTPGLMSAPYGATTRYDYVALRGITDGAVDNLYLDGLKLMGDSGTYSSLQVDPFFLERIDILKGPSSVLYGRSLPGGLVAMTTKKPEYTRNNQVQLSAGSNDYQQLAFDVTGPLGEQERLAYRLAGVARDANNQVDDIEEQRFALMPSLSLELGEATRLTLQALLQRDPESGYHGGLPAEGTVRPYRGQRIPRSFFEGEKDRERFERDQQLLGYQLEHRVNEVVSARQNFQYLDAQVDSDQVYQYGYTLDDYGYGAPGDLYRAYTGAEEALHAWTIDNQLQFEFDTGRLSHTLVAGLDYQRRKAKVSYEGGTVSPVNPYAASRPVASYSFYHQYDESRRLEQTGLYVQDLLALNNWRFSLGVRHDWVDVGFEQTESLYGDQADNATQEQLTGRVGVLYAFDNGLSPYVSYAESFNPNTTAAYNYNGSTYDISLLEPTKGKQGEAGLKYQPQGRDDLYTLSVFELRQTNLASKDSSENFFRAVGEITSRGVELEARFQPLENASVLASYTYLDVEYSKDFVGAAGVNNRGNTPNAVARHMAALWADYRFRGGLQLGAGARYFGHSWADAENSLRLPSYTLFDASLSYDLTQVGLAGVALRLNLNNLTDETYVSACNSLLQCYYGEERNVMATFSYDF</sequence>
<evidence type="ECO:0000256" key="17">
    <source>
        <dbReference type="SAM" id="SignalP"/>
    </source>
</evidence>
<dbReference type="GO" id="GO:0038023">
    <property type="term" value="F:signaling receptor activity"/>
    <property type="evidence" value="ECO:0007669"/>
    <property type="project" value="InterPro"/>
</dbReference>
<gene>
    <name evidence="19" type="ORF">PT85_12685</name>
</gene>
<feature type="short sequence motif" description="TonB C-terminal box" evidence="15">
    <location>
        <begin position="812"/>
        <end position="829"/>
    </location>
</feature>